<evidence type="ECO:0000313" key="3">
    <source>
        <dbReference type="Proteomes" id="UP000002555"/>
    </source>
</evidence>
<sequence length="72" mass="8184">MDLYDSVCNLLELMYNQHKFLALTFLVIPLAIAKKLLTVAIERRILETLSKHGDNKILIIMLILVGALFSIN</sequence>
<dbReference type="RefSeq" id="NP_944006.1">
    <property type="nucleotide sequence ID" value="NC_005260.1"/>
</dbReference>
<accession>Q76YW3</accession>
<gene>
    <name evidence="2" type="ORF">Aeh1fORF02c</name>
</gene>
<keyword evidence="1" id="KW-0472">Membrane</keyword>
<organism evidence="2 3">
    <name type="scientific">Aeromonas phage Aeh1</name>
    <dbReference type="NCBI Taxonomy" id="2880362"/>
    <lineage>
        <taxon>Viruses</taxon>
        <taxon>Duplodnaviria</taxon>
        <taxon>Heunggongvirae</taxon>
        <taxon>Uroviricota</taxon>
        <taxon>Caudoviricetes</taxon>
        <taxon>Pantevenvirales</taxon>
        <taxon>Straboviridae</taxon>
        <taxon>Cinqassovirus</taxon>
        <taxon>Cinqassovirus aeh1</taxon>
    </lineage>
</organism>
<name>Q76YW3_9CAUD</name>
<dbReference type="EMBL" id="AY266303">
    <property type="protein sequence ID" value="AAQ17783.1"/>
    <property type="molecule type" value="Genomic_DNA"/>
</dbReference>
<protein>
    <submittedName>
        <fullName evidence="2">Uncharacterized protein</fullName>
    </submittedName>
</protein>
<evidence type="ECO:0000313" key="2">
    <source>
        <dbReference type="EMBL" id="AAQ17783.1"/>
    </source>
</evidence>
<keyword evidence="1" id="KW-1133">Transmembrane helix</keyword>
<feature type="transmembrane region" description="Helical" evidence="1">
    <location>
        <begin position="20"/>
        <end position="41"/>
    </location>
</feature>
<evidence type="ECO:0000256" key="1">
    <source>
        <dbReference type="SAM" id="Phobius"/>
    </source>
</evidence>
<reference evidence="2 3" key="1">
    <citation type="journal article" date="2001" name="J. Bacteriol.">
        <title>Phylogeny of the major head and tail genes of the wide-ranging T4-type bacteriophages.</title>
        <authorList>
            <person name="Tetart F."/>
            <person name="Desplats C."/>
            <person name="Kutateladze M."/>
            <person name="Monod C."/>
            <person name="Ackermann H.W."/>
            <person name="Krisch H.M."/>
        </authorList>
    </citation>
    <scope>NUCLEOTIDE SEQUENCE</scope>
</reference>
<keyword evidence="1" id="KW-0812">Transmembrane</keyword>
<dbReference type="Proteomes" id="UP000002555">
    <property type="component" value="Segment"/>
</dbReference>
<feature type="transmembrane region" description="Helical" evidence="1">
    <location>
        <begin position="53"/>
        <end position="71"/>
    </location>
</feature>
<dbReference type="KEGG" id="vg:2657914"/>
<proteinExistence type="predicted"/>
<keyword evidence="3" id="KW-1185">Reference proteome</keyword>